<evidence type="ECO:0000313" key="3">
    <source>
        <dbReference type="Proteomes" id="UP001212411"/>
    </source>
</evidence>
<organism evidence="2 3">
    <name type="scientific">Schizosaccharomyces osmophilus</name>
    <dbReference type="NCBI Taxonomy" id="2545709"/>
    <lineage>
        <taxon>Eukaryota</taxon>
        <taxon>Fungi</taxon>
        <taxon>Dikarya</taxon>
        <taxon>Ascomycota</taxon>
        <taxon>Taphrinomycotina</taxon>
        <taxon>Schizosaccharomycetes</taxon>
        <taxon>Schizosaccharomycetales</taxon>
        <taxon>Schizosaccharomycetaceae</taxon>
        <taxon>Schizosaccharomyces</taxon>
    </lineage>
</organism>
<dbReference type="Pfam" id="PF15159">
    <property type="entry name" value="PIG-Y"/>
    <property type="match status" value="1"/>
</dbReference>
<dbReference type="PANTHER" id="PTHR39400:SF1">
    <property type="entry name" value="PIG-P DOMAIN-CONTAINING PROTEIN"/>
    <property type="match status" value="1"/>
</dbReference>
<feature type="transmembrane region" description="Helical" evidence="1">
    <location>
        <begin position="12"/>
        <end position="38"/>
    </location>
</feature>
<keyword evidence="2" id="KW-0328">Glycosyltransferase</keyword>
<dbReference type="EMBL" id="CP115611">
    <property type="protein sequence ID" value="WBW72900.1"/>
    <property type="molecule type" value="Genomic_DNA"/>
</dbReference>
<reference evidence="2 3" key="1">
    <citation type="journal article" date="2023" name="G3 (Bethesda)">
        <title>A high-quality reference genome for the fission yeast Schizosaccharomyces osmophilus.</title>
        <authorList>
            <person name="Jia G.S."/>
            <person name="Zhang W.C."/>
            <person name="Liang Y."/>
            <person name="Liu X.H."/>
            <person name="Rhind N."/>
            <person name="Pidoux A."/>
            <person name="Brysch-Herzberg M."/>
            <person name="Du L.L."/>
        </authorList>
    </citation>
    <scope>NUCLEOTIDE SEQUENCE [LARGE SCALE GENOMIC DNA]</scope>
    <source>
        <strain evidence="2 3">CBS 15793</strain>
    </source>
</reference>
<gene>
    <name evidence="2" type="ORF">SOMG_02083</name>
</gene>
<proteinExistence type="predicted"/>
<dbReference type="GO" id="GO:0016757">
    <property type="term" value="F:glycosyltransferase activity"/>
    <property type="evidence" value="ECO:0007669"/>
    <property type="project" value="UniProtKB-KW"/>
</dbReference>
<name>A0AAE9WB15_9SCHI</name>
<protein>
    <submittedName>
        <fullName evidence="2">Pig-Y, phosphatidylinositol N-acetylglucosaminyltransferase subunit Eri1</fullName>
    </submittedName>
</protein>
<keyword evidence="1" id="KW-0812">Transmembrane</keyword>
<evidence type="ECO:0000313" key="2">
    <source>
        <dbReference type="EMBL" id="WBW72900.1"/>
    </source>
</evidence>
<evidence type="ECO:0000256" key="1">
    <source>
        <dbReference type="SAM" id="Phobius"/>
    </source>
</evidence>
<keyword evidence="1" id="KW-0472">Membrane</keyword>
<feature type="transmembrane region" description="Helical" evidence="1">
    <location>
        <begin position="58"/>
        <end position="81"/>
    </location>
</feature>
<keyword evidence="2" id="KW-0808">Transferase</keyword>
<dbReference type="RefSeq" id="XP_056037143.1">
    <property type="nucleotide sequence ID" value="XM_056180876.1"/>
</dbReference>
<sequence>MANLKLFSMDSTVLNGYVLLFCSWALFVFGLMSVFGFIDIPILVDGDSSPIHAYYPCLIILTLTVAFFIWLFFNWLGLKYFRHSPSAMRR</sequence>
<dbReference type="AlphaFoldDB" id="A0AAE9WB15"/>
<dbReference type="PANTHER" id="PTHR39400">
    <property type="entry name" value="YALI0E29227P"/>
    <property type="match status" value="1"/>
</dbReference>
<keyword evidence="3" id="KW-1185">Reference proteome</keyword>
<dbReference type="InterPro" id="IPR029164">
    <property type="entry name" value="PIG-Y"/>
</dbReference>
<dbReference type="GeneID" id="80875565"/>
<accession>A0AAE9WB15</accession>
<dbReference type="KEGG" id="som:SOMG_02083"/>
<dbReference type="Proteomes" id="UP001212411">
    <property type="component" value="Chromosome 1"/>
</dbReference>
<keyword evidence="1" id="KW-1133">Transmembrane helix</keyword>